<evidence type="ECO:0000256" key="2">
    <source>
        <dbReference type="SAM" id="SignalP"/>
    </source>
</evidence>
<name>A0A1M4TIL8_9RHOB</name>
<organism evidence="3 4">
    <name type="scientific">Litoreibacter ascidiaceicola</name>
    <dbReference type="NCBI Taxonomy" id="1486859"/>
    <lineage>
        <taxon>Bacteria</taxon>
        <taxon>Pseudomonadati</taxon>
        <taxon>Pseudomonadota</taxon>
        <taxon>Alphaproteobacteria</taxon>
        <taxon>Rhodobacterales</taxon>
        <taxon>Roseobacteraceae</taxon>
        <taxon>Litoreibacter</taxon>
    </lineage>
</organism>
<sequence>MTRSLIALIGPSAILLASCTAIIDSHGNGSSPAGPGDLPGPPPGDSMSASGQVLFNGGSMQLLATTGNQTGVAFRPDEDHGSPDEYTLSFAGVITLITAQPVVAVDVFDTSQRLGCGLEISGGEFRLVSGNGTNVIGTYSAQADEHRVILRIADRCFVNIRQFGQGLGPNSPLTAPVIEAAAPMAASDFGILERVQVAYEQVTPNTPGSYFLGRLTVSAR</sequence>
<evidence type="ECO:0000256" key="1">
    <source>
        <dbReference type="SAM" id="MobiDB-lite"/>
    </source>
</evidence>
<feature type="signal peptide" evidence="2">
    <location>
        <begin position="1"/>
        <end position="23"/>
    </location>
</feature>
<proteinExistence type="predicted"/>
<feature type="region of interest" description="Disordered" evidence="1">
    <location>
        <begin position="27"/>
        <end position="51"/>
    </location>
</feature>
<keyword evidence="4" id="KW-1185">Reference proteome</keyword>
<gene>
    <name evidence="3" type="ORF">SAMN05444273_101430</name>
</gene>
<dbReference type="AlphaFoldDB" id="A0A1M4TIL8"/>
<keyword evidence="2" id="KW-0732">Signal</keyword>
<reference evidence="4" key="1">
    <citation type="submission" date="2016-11" db="EMBL/GenBank/DDBJ databases">
        <authorList>
            <person name="Varghese N."/>
            <person name="Submissions S."/>
        </authorList>
    </citation>
    <scope>NUCLEOTIDE SEQUENCE [LARGE SCALE GENOMIC DNA]</scope>
    <source>
        <strain evidence="4">DSM 100566</strain>
    </source>
</reference>
<protein>
    <submittedName>
        <fullName evidence="3">Uncharacterized protein</fullName>
    </submittedName>
</protein>
<dbReference type="PROSITE" id="PS51257">
    <property type="entry name" value="PROKAR_LIPOPROTEIN"/>
    <property type="match status" value="1"/>
</dbReference>
<accession>A0A1M4TIL8</accession>
<dbReference type="RefSeq" id="WP_073139792.1">
    <property type="nucleotide sequence ID" value="NZ_FQUV01000001.1"/>
</dbReference>
<feature type="chain" id="PRO_5011957025" evidence="2">
    <location>
        <begin position="24"/>
        <end position="220"/>
    </location>
</feature>
<evidence type="ECO:0000313" key="3">
    <source>
        <dbReference type="EMBL" id="SHE44349.1"/>
    </source>
</evidence>
<evidence type="ECO:0000313" key="4">
    <source>
        <dbReference type="Proteomes" id="UP000184144"/>
    </source>
</evidence>
<dbReference type="Proteomes" id="UP000184144">
    <property type="component" value="Unassembled WGS sequence"/>
</dbReference>
<dbReference type="EMBL" id="FQUV01000001">
    <property type="protein sequence ID" value="SHE44349.1"/>
    <property type="molecule type" value="Genomic_DNA"/>
</dbReference>